<evidence type="ECO:0000313" key="2">
    <source>
        <dbReference type="Proteomes" id="UP000027661"/>
    </source>
</evidence>
<comment type="caution">
    <text evidence="1">The sequence shown here is derived from an EMBL/GenBank/DDBJ whole genome shotgun (WGS) entry which is preliminary data.</text>
</comment>
<reference evidence="1 2" key="1">
    <citation type="submission" date="2014-04" db="EMBL/GenBank/DDBJ databases">
        <authorList>
            <person name="Sears C."/>
            <person name="Carroll K."/>
            <person name="Sack B.R."/>
            <person name="Qadri F."/>
            <person name="Myers L.L."/>
            <person name="Chung G.-T."/>
            <person name="Escheverria P."/>
            <person name="Fraser C.M."/>
            <person name="Sadzewicz L."/>
            <person name="Shefchek K.A."/>
            <person name="Tallon L."/>
            <person name="Das S.P."/>
            <person name="Daugherty S."/>
            <person name="Mongodin E.F."/>
        </authorList>
    </citation>
    <scope>NUCLEOTIDE SEQUENCE [LARGE SCALE GENOMIC DNA]</scope>
    <source>
        <strain evidence="1 2">3975 RP4</strain>
    </source>
</reference>
<dbReference type="Proteomes" id="UP000027661">
    <property type="component" value="Unassembled WGS sequence"/>
</dbReference>
<dbReference type="RefSeq" id="WP_008668183.1">
    <property type="nucleotide sequence ID" value="NZ_JNHM01000164.1"/>
</dbReference>
<dbReference type="AlphaFoldDB" id="A0A069S5B2"/>
<protein>
    <submittedName>
        <fullName evidence="1">Uncharacterized protein</fullName>
    </submittedName>
</protein>
<dbReference type="EMBL" id="JNHM01000164">
    <property type="protein sequence ID" value="KDS44381.1"/>
    <property type="molecule type" value="Genomic_DNA"/>
</dbReference>
<proteinExistence type="predicted"/>
<sequence length="573" mass="65863">MKYYISISAWNLLESFTTESISPVAFYAERAYGAKLSRFLEDKFDRTYKLVLSTKDNGGDYTIEVDEELIDKSLLAPEKDKTIFSYPKTIYYQKGLVAFRFNTQGIMDSMIAESQILFEVKCVKKYQPDFYVKEIKPTNIKSGKIGNSLSFDFMNYVEQDNRYNLIKGAITGYARGIMTAQSSDSRTLQTKVMDLKNAFAGLNTITLMGSGEIMNAGKYTAMIEDCKKLYKSQREEPTRIFDIMKQQFSEIIELAETRANAILGHGHSYDQNLINSEIMFVRNRIFSIEEANNIGYLISELEAIKKAERENGLMVGKERLYFKAGTPEYERKQEIKRILNEFTYGNEEYKMLKDELKRLYGKQFENSNDVEILEGAIQAIFTRLSDLSNEIIKKIVATESKNNLDLSAITISNKIVIESTSGLQAELSFFNTLLNVILDNPLDSPISENAILKFVEKSTRAFMELPESETEDGKQIVSCMRGFWLYKNHRAVSFEIPSNMEIIKSTMGFLLKPFGFDQIERYLLNKKCQIKEYAFMLWGACIGYADMPKTFTEVLYSDAKEAVKLDRFTRKFI</sequence>
<evidence type="ECO:0000313" key="1">
    <source>
        <dbReference type="EMBL" id="KDS44381.1"/>
    </source>
</evidence>
<name>A0A069S5B2_PHOVU</name>
<accession>A0A069S5B2</accession>
<dbReference type="PATRIC" id="fig|1339352.3.peg.4057"/>
<gene>
    <name evidence="1" type="ORF">M099_4329</name>
</gene>
<organism evidence="1 2">
    <name type="scientific">Phocaeicola vulgatus str. 3975 RP4</name>
    <dbReference type="NCBI Taxonomy" id="1339352"/>
    <lineage>
        <taxon>Bacteria</taxon>
        <taxon>Pseudomonadati</taxon>
        <taxon>Bacteroidota</taxon>
        <taxon>Bacteroidia</taxon>
        <taxon>Bacteroidales</taxon>
        <taxon>Bacteroidaceae</taxon>
        <taxon>Phocaeicola</taxon>
    </lineage>
</organism>